<keyword evidence="3" id="KW-0489">Methyltransferase</keyword>
<keyword evidence="4" id="KW-0808">Transferase</keyword>
<dbReference type="Proteomes" id="UP000051952">
    <property type="component" value="Unassembled WGS sequence"/>
</dbReference>
<evidence type="ECO:0000256" key="9">
    <source>
        <dbReference type="SAM" id="MobiDB-lite"/>
    </source>
</evidence>
<protein>
    <recommendedName>
        <fullName evidence="2">tRNA(Phe) 7-[(3-amino-3-carboxypropyl)-4-demethylwyosine(37)-N(4)]-methyltransferase</fullName>
        <ecNumber evidence="2">2.1.1.282</ecNumber>
    </recommendedName>
    <alternativeName>
        <fullName evidence="7">tRNA(Phe) 7-((3-amino-3-carboxypropyl)-4-demethylwyosine(37)-N(4))-methyltransferase</fullName>
    </alternativeName>
</protein>
<dbReference type="InterPro" id="IPR003827">
    <property type="entry name" value="tRNA_yW-synthesising"/>
</dbReference>
<dbReference type="GO" id="GO:0008033">
    <property type="term" value="P:tRNA processing"/>
    <property type="evidence" value="ECO:0007669"/>
    <property type="project" value="UniProtKB-KW"/>
</dbReference>
<dbReference type="VEuPathDB" id="TriTrypDB:BSAL_33065"/>
<evidence type="ECO:0000256" key="1">
    <source>
        <dbReference type="ARBA" id="ARBA00008569"/>
    </source>
</evidence>
<dbReference type="OMA" id="GWVFVKH"/>
<evidence type="ECO:0000256" key="2">
    <source>
        <dbReference type="ARBA" id="ARBA00012750"/>
    </source>
</evidence>
<accession>A0A0S4JMK0</accession>
<feature type="region of interest" description="Disordered" evidence="9">
    <location>
        <begin position="21"/>
        <end position="49"/>
    </location>
</feature>
<sequence length="326" mass="35130">MEAEFEALVIDVAAAPSAVPQPKAVKPVHERSAESTRTKQATTSNPTAAMLQKRLDKTFAEDKKRILDGLETARGCDNSPKGFVDPVCLPLMYLLNAHPDYVTTSSCSGRIALFHSLTSEGGSDGGVKRGNLKARGWVFVSHELLTDRQKSEIVESMHNPPITLDDKCEQAAAAASAQPSEAQEYQAHVGESTTFSPPSYGELSLKCEPFVMHVQCRTMESAKTLLSAAVSDAGFRNSGVVPPGARIMVGIRHAGLSLDVPLILGDGVAICSQDENTSLMSRQYLFELLTLSNQKLTENFRRIGILERAVAKRIGTEMTAVEAPSS</sequence>
<dbReference type="EMBL" id="CYKH01001947">
    <property type="protein sequence ID" value="CUG91635.1"/>
    <property type="molecule type" value="Genomic_DNA"/>
</dbReference>
<dbReference type="EC" id="2.1.1.282" evidence="2"/>
<keyword evidence="6" id="KW-0819">tRNA processing</keyword>
<dbReference type="PANTHER" id="PTHR48418">
    <property type="entry name" value="TRNA WYBUTOSINE-SYNTHESIZING PROTEIN 3"/>
    <property type="match status" value="1"/>
</dbReference>
<evidence type="ECO:0000256" key="8">
    <source>
        <dbReference type="ARBA" id="ARBA00049202"/>
    </source>
</evidence>
<evidence type="ECO:0000259" key="10">
    <source>
        <dbReference type="Pfam" id="PF02676"/>
    </source>
</evidence>
<dbReference type="Gene3D" id="3.30.1960.10">
    <property type="entry name" value="tRNA wybutosine-synthesizing-like"/>
    <property type="match status" value="1"/>
</dbReference>
<evidence type="ECO:0000256" key="4">
    <source>
        <dbReference type="ARBA" id="ARBA00022679"/>
    </source>
</evidence>
<dbReference type="PANTHER" id="PTHR48418:SF1">
    <property type="entry name" value="TRNA WYBUTOSINE-SYNTHESIZING PROTEIN 3"/>
    <property type="match status" value="1"/>
</dbReference>
<comment type="catalytic activity">
    <reaction evidence="8">
        <text>4-demethyl-7-[(3S)-3-amino-3-carboxypropyl]wyosine(37) in tRNA(Phe) + S-adenosyl-L-methionine = 7-[(3S)-3-amino-3-carboxypropyl]wyosine(37) in tRNA(Phe) + S-adenosyl-L-homocysteine + H(+)</text>
        <dbReference type="Rhea" id="RHEA:36635"/>
        <dbReference type="Rhea" id="RHEA-COMP:10378"/>
        <dbReference type="Rhea" id="RHEA-COMP:10379"/>
        <dbReference type="ChEBI" id="CHEBI:15378"/>
        <dbReference type="ChEBI" id="CHEBI:57856"/>
        <dbReference type="ChEBI" id="CHEBI:59789"/>
        <dbReference type="ChEBI" id="CHEBI:73543"/>
        <dbReference type="ChEBI" id="CHEBI:73550"/>
        <dbReference type="EC" id="2.1.1.282"/>
    </reaction>
</comment>
<organism evidence="11 12">
    <name type="scientific">Bodo saltans</name>
    <name type="common">Flagellated protozoan</name>
    <dbReference type="NCBI Taxonomy" id="75058"/>
    <lineage>
        <taxon>Eukaryota</taxon>
        <taxon>Discoba</taxon>
        <taxon>Euglenozoa</taxon>
        <taxon>Kinetoplastea</taxon>
        <taxon>Metakinetoplastina</taxon>
        <taxon>Eubodonida</taxon>
        <taxon>Bodonidae</taxon>
        <taxon>Bodo</taxon>
    </lineage>
</organism>
<evidence type="ECO:0000256" key="3">
    <source>
        <dbReference type="ARBA" id="ARBA00022603"/>
    </source>
</evidence>
<evidence type="ECO:0000313" key="11">
    <source>
        <dbReference type="EMBL" id="CUG91635.1"/>
    </source>
</evidence>
<evidence type="ECO:0000256" key="7">
    <source>
        <dbReference type="ARBA" id="ARBA00030554"/>
    </source>
</evidence>
<evidence type="ECO:0000256" key="6">
    <source>
        <dbReference type="ARBA" id="ARBA00022694"/>
    </source>
</evidence>
<evidence type="ECO:0000256" key="5">
    <source>
        <dbReference type="ARBA" id="ARBA00022691"/>
    </source>
</evidence>
<dbReference type="AlphaFoldDB" id="A0A0S4JMK0"/>
<proteinExistence type="inferred from homology"/>
<feature type="domain" description="tRNA wybutosine-synthesizing protein" evidence="10">
    <location>
        <begin position="62"/>
        <end position="311"/>
    </location>
</feature>
<dbReference type="GO" id="GO:0008168">
    <property type="term" value="F:methyltransferase activity"/>
    <property type="evidence" value="ECO:0007669"/>
    <property type="project" value="UniProtKB-KW"/>
</dbReference>
<comment type="similarity">
    <text evidence="1">Belongs to the TYW3 family.</text>
</comment>
<name>A0A0S4JMK0_BODSA</name>
<dbReference type="OrthoDB" id="263283at2759"/>
<reference evidence="12" key="1">
    <citation type="submission" date="2015-09" db="EMBL/GenBank/DDBJ databases">
        <authorList>
            <consortium name="Pathogen Informatics"/>
        </authorList>
    </citation>
    <scope>NUCLEOTIDE SEQUENCE [LARGE SCALE GENOMIC DNA]</scope>
    <source>
        <strain evidence="12">Lake Konstanz</strain>
    </source>
</reference>
<dbReference type="SUPFAM" id="SSF111278">
    <property type="entry name" value="SSo0622-like"/>
    <property type="match status" value="1"/>
</dbReference>
<feature type="compositionally biased region" description="Basic and acidic residues" evidence="9">
    <location>
        <begin position="27"/>
        <end position="37"/>
    </location>
</feature>
<dbReference type="InterPro" id="IPR036602">
    <property type="entry name" value="tRNA_yW-synthesising-like_sf"/>
</dbReference>
<gene>
    <name evidence="11" type="ORF">BSAL_33065</name>
</gene>
<keyword evidence="12" id="KW-1185">Reference proteome</keyword>
<feature type="compositionally biased region" description="Polar residues" evidence="9">
    <location>
        <begin position="38"/>
        <end position="47"/>
    </location>
</feature>
<keyword evidence="5" id="KW-0949">S-adenosyl-L-methionine</keyword>
<dbReference type="GO" id="GO:0032259">
    <property type="term" value="P:methylation"/>
    <property type="evidence" value="ECO:0007669"/>
    <property type="project" value="UniProtKB-KW"/>
</dbReference>
<dbReference type="Pfam" id="PF02676">
    <property type="entry name" value="TYW3"/>
    <property type="match status" value="1"/>
</dbReference>
<evidence type="ECO:0000313" key="12">
    <source>
        <dbReference type="Proteomes" id="UP000051952"/>
    </source>
</evidence>